<feature type="domain" description="ABC transporter" evidence="4">
    <location>
        <begin position="45"/>
        <end position="284"/>
    </location>
</feature>
<sequence length="285" mass="30852">MYKPRESTSGAQVLQTARAPVFACHRTARGRGYTRRVENGSPNAVETVGLRKVFGEGSTAVRALDDVSLGFPNGEFAAIMGPSGSGKSTLLHILGALDKPTGGRVVVGGTELSGLSDRELTLLRRERMGFVFQFFNLIPTLSAEENVLLPILISGRKPGKYARRLDELLDLVGLSGRRSHLPDELSGGEQQRVAIARALIRFPDIILADEPTGNLDSRTGAEVLDLLKESASRYDQTILMVTHDPRAASAADRAVFLSDGRVVDEARDPNPDDILERLRTLEPPG</sequence>
<dbReference type="SUPFAM" id="SSF52540">
    <property type="entry name" value="P-loop containing nucleoside triphosphate hydrolases"/>
    <property type="match status" value="1"/>
</dbReference>
<evidence type="ECO:0000259" key="4">
    <source>
        <dbReference type="PROSITE" id="PS50893"/>
    </source>
</evidence>
<protein>
    <submittedName>
        <fullName evidence="5">ABC transporter, ATP-binding protein</fullName>
    </submittedName>
</protein>
<dbReference type="InterPro" id="IPR015854">
    <property type="entry name" value="ABC_transpr_LolD-like"/>
</dbReference>
<dbReference type="InterPro" id="IPR003593">
    <property type="entry name" value="AAA+_ATPase"/>
</dbReference>
<dbReference type="GO" id="GO:0022857">
    <property type="term" value="F:transmembrane transporter activity"/>
    <property type="evidence" value="ECO:0007669"/>
    <property type="project" value="TreeGrafter"/>
</dbReference>
<evidence type="ECO:0000313" key="5">
    <source>
        <dbReference type="EMBL" id="CAA9484972.1"/>
    </source>
</evidence>
<dbReference type="Pfam" id="PF00005">
    <property type="entry name" value="ABC_tran"/>
    <property type="match status" value="1"/>
</dbReference>
<dbReference type="SMART" id="SM00382">
    <property type="entry name" value="AAA"/>
    <property type="match status" value="1"/>
</dbReference>
<evidence type="ECO:0000256" key="3">
    <source>
        <dbReference type="ARBA" id="ARBA00022840"/>
    </source>
</evidence>
<dbReference type="GO" id="GO:0016887">
    <property type="term" value="F:ATP hydrolysis activity"/>
    <property type="evidence" value="ECO:0007669"/>
    <property type="project" value="InterPro"/>
</dbReference>
<dbReference type="PROSITE" id="PS00211">
    <property type="entry name" value="ABC_TRANSPORTER_1"/>
    <property type="match status" value="1"/>
</dbReference>
<keyword evidence="2" id="KW-0547">Nucleotide-binding</keyword>
<dbReference type="PANTHER" id="PTHR24220">
    <property type="entry name" value="IMPORT ATP-BINDING PROTEIN"/>
    <property type="match status" value="1"/>
</dbReference>
<dbReference type="FunFam" id="3.40.50.300:FF:000032">
    <property type="entry name" value="Export ABC transporter ATP-binding protein"/>
    <property type="match status" value="1"/>
</dbReference>
<dbReference type="InterPro" id="IPR003439">
    <property type="entry name" value="ABC_transporter-like_ATP-bd"/>
</dbReference>
<dbReference type="PANTHER" id="PTHR24220:SF685">
    <property type="entry name" value="ABC TRANSPORTER RELATED"/>
    <property type="match status" value="1"/>
</dbReference>
<organism evidence="5">
    <name type="scientific">uncultured Rubrobacteraceae bacterium</name>
    <dbReference type="NCBI Taxonomy" id="349277"/>
    <lineage>
        <taxon>Bacteria</taxon>
        <taxon>Bacillati</taxon>
        <taxon>Actinomycetota</taxon>
        <taxon>Rubrobacteria</taxon>
        <taxon>Rubrobacterales</taxon>
        <taxon>Rubrobacteraceae</taxon>
        <taxon>environmental samples</taxon>
    </lineage>
</organism>
<keyword evidence="3 5" id="KW-0067">ATP-binding</keyword>
<accession>A0A6J4S4X7</accession>
<proteinExistence type="predicted"/>
<keyword evidence="1" id="KW-0813">Transport</keyword>
<dbReference type="GO" id="GO:0098796">
    <property type="term" value="C:membrane protein complex"/>
    <property type="evidence" value="ECO:0007669"/>
    <property type="project" value="UniProtKB-ARBA"/>
</dbReference>
<dbReference type="PROSITE" id="PS50893">
    <property type="entry name" value="ABC_TRANSPORTER_2"/>
    <property type="match status" value="1"/>
</dbReference>
<dbReference type="InterPro" id="IPR027417">
    <property type="entry name" value="P-loop_NTPase"/>
</dbReference>
<evidence type="ECO:0000256" key="2">
    <source>
        <dbReference type="ARBA" id="ARBA00022741"/>
    </source>
</evidence>
<dbReference type="InterPro" id="IPR017871">
    <property type="entry name" value="ABC_transporter-like_CS"/>
</dbReference>
<dbReference type="Gene3D" id="3.40.50.300">
    <property type="entry name" value="P-loop containing nucleotide triphosphate hydrolases"/>
    <property type="match status" value="1"/>
</dbReference>
<dbReference type="GO" id="GO:0005886">
    <property type="term" value="C:plasma membrane"/>
    <property type="evidence" value="ECO:0007669"/>
    <property type="project" value="TreeGrafter"/>
</dbReference>
<reference evidence="5" key="1">
    <citation type="submission" date="2020-02" db="EMBL/GenBank/DDBJ databases">
        <authorList>
            <person name="Meier V. D."/>
        </authorList>
    </citation>
    <scope>NUCLEOTIDE SEQUENCE</scope>
    <source>
        <strain evidence="5">AVDCRST_MAG02</strain>
    </source>
</reference>
<dbReference type="InterPro" id="IPR017911">
    <property type="entry name" value="MacB-like_ATP-bd"/>
</dbReference>
<dbReference type="CDD" id="cd03255">
    <property type="entry name" value="ABC_MJ0796_LolCDE_FtsE"/>
    <property type="match status" value="1"/>
</dbReference>
<dbReference type="GO" id="GO:0005524">
    <property type="term" value="F:ATP binding"/>
    <property type="evidence" value="ECO:0007669"/>
    <property type="project" value="UniProtKB-KW"/>
</dbReference>
<dbReference type="AlphaFoldDB" id="A0A6J4S4X7"/>
<gene>
    <name evidence="5" type="ORF">AVDCRST_MAG02-4916</name>
</gene>
<evidence type="ECO:0000256" key="1">
    <source>
        <dbReference type="ARBA" id="ARBA00022448"/>
    </source>
</evidence>
<name>A0A6J4S4X7_9ACTN</name>
<dbReference type="EMBL" id="CADCVH010000132">
    <property type="protein sequence ID" value="CAA9484972.1"/>
    <property type="molecule type" value="Genomic_DNA"/>
</dbReference>